<reference evidence="1" key="1">
    <citation type="submission" date="2020-05" db="EMBL/GenBank/DDBJ databases">
        <authorList>
            <person name="Chiriac C."/>
            <person name="Salcher M."/>
            <person name="Ghai R."/>
            <person name="Kavagutti S V."/>
        </authorList>
    </citation>
    <scope>NUCLEOTIDE SEQUENCE</scope>
</reference>
<dbReference type="AlphaFoldDB" id="A0A6J6MB29"/>
<gene>
    <name evidence="1" type="ORF">UFOPK2334_00546</name>
</gene>
<name>A0A6J6MB29_9ZZZZ</name>
<evidence type="ECO:0000313" key="1">
    <source>
        <dbReference type="EMBL" id="CAB4671437.1"/>
    </source>
</evidence>
<dbReference type="EMBL" id="CAEZXA010000032">
    <property type="protein sequence ID" value="CAB4671437.1"/>
    <property type="molecule type" value="Genomic_DNA"/>
</dbReference>
<sequence>MYWQTKQVKRTAERAQQMRNFVGVGLLFLAMTSCGGQGSDSCSDANSISGYVTSFSQGLDNFSEDAYAKLRSETTKAYELAVDSVTNESVSEEATALAKKIALFVGAMEDVGWDVNRALDVSEAVSSAAALGSEASLHEANAIEAVVIEKCGLPSTYAPRPDGEVTLPMNSIPSPLATDPPINTINDTSELTVMGSVIASQFGLTVTDIEAECLGTALSSIYDVSAATANLAQYQSQFQRAFDGCGLVFTVPN</sequence>
<proteinExistence type="predicted"/>
<protein>
    <submittedName>
        <fullName evidence="1">Unannotated protein</fullName>
    </submittedName>
</protein>
<accession>A0A6J6MB29</accession>
<dbReference type="PROSITE" id="PS51257">
    <property type="entry name" value="PROKAR_LIPOPROTEIN"/>
    <property type="match status" value="1"/>
</dbReference>
<organism evidence="1">
    <name type="scientific">freshwater metagenome</name>
    <dbReference type="NCBI Taxonomy" id="449393"/>
    <lineage>
        <taxon>unclassified sequences</taxon>
        <taxon>metagenomes</taxon>
        <taxon>ecological metagenomes</taxon>
    </lineage>
</organism>